<gene>
    <name evidence="1" type="ORF">WCD58_24580</name>
</gene>
<reference evidence="1 2" key="1">
    <citation type="submission" date="2024-03" db="EMBL/GenBank/DDBJ databases">
        <title>Actinomycetospora sp. OC33-EN07, a novel actinomycete isolated from wild orchid (Aerides multiflora).</title>
        <authorList>
            <person name="Suriyachadkun C."/>
        </authorList>
    </citation>
    <scope>NUCLEOTIDE SEQUENCE [LARGE SCALE GENOMIC DNA]</scope>
    <source>
        <strain evidence="1 2">OC33-EN07</strain>
    </source>
</reference>
<name>A0ABU8MBC1_9PSEU</name>
<dbReference type="EMBL" id="JBBEGM010000011">
    <property type="protein sequence ID" value="MEJ2864357.1"/>
    <property type="molecule type" value="Genomic_DNA"/>
</dbReference>
<evidence type="ECO:0000313" key="1">
    <source>
        <dbReference type="EMBL" id="MEJ2864357.1"/>
    </source>
</evidence>
<dbReference type="Proteomes" id="UP001369736">
    <property type="component" value="Unassembled WGS sequence"/>
</dbReference>
<proteinExistence type="predicted"/>
<keyword evidence="2" id="KW-1185">Reference proteome</keyword>
<protein>
    <submittedName>
        <fullName evidence="1">Uncharacterized protein</fullName>
    </submittedName>
</protein>
<organism evidence="1 2">
    <name type="scientific">Actinomycetospora flava</name>
    <dbReference type="NCBI Taxonomy" id="3129232"/>
    <lineage>
        <taxon>Bacteria</taxon>
        <taxon>Bacillati</taxon>
        <taxon>Actinomycetota</taxon>
        <taxon>Actinomycetes</taxon>
        <taxon>Pseudonocardiales</taxon>
        <taxon>Pseudonocardiaceae</taxon>
        <taxon>Actinomycetospora</taxon>
    </lineage>
</organism>
<evidence type="ECO:0000313" key="2">
    <source>
        <dbReference type="Proteomes" id="UP001369736"/>
    </source>
</evidence>
<comment type="caution">
    <text evidence="1">The sequence shown here is derived from an EMBL/GenBank/DDBJ whole genome shotgun (WGS) entry which is preliminary data.</text>
</comment>
<accession>A0ABU8MBC1</accession>
<sequence length="148" mass="16311">MEGCGRLAPKSAPGGGFIRRRWIYAKCQTSQEGFEERDVSAEQLAVMRPDVSGRLVALRQRPAATRREDDDDTTSVVIVVTTQNEIARHHPVDQLAELGRQEKHVICDHMHRTSIMVSEYVQNPPLVEAGVATPQGLVQTPGQGSLDV</sequence>